<reference evidence="2 3" key="1">
    <citation type="journal article" date="2013" name="Genome Announc.">
        <title>Complete Genome Sequence of Mycobacterium massiliense Clinical Strain Asan 50594, Belonging to the Type II Genotype.</title>
        <authorList>
            <person name="Kim B.J."/>
            <person name="Kim B.R."/>
            <person name="Hong S.H."/>
            <person name="Seok S.H."/>
            <person name="Kook Y.H."/>
            <person name="Kim B.J."/>
        </authorList>
    </citation>
    <scope>NUCLEOTIDE SEQUENCE [LARGE SCALE GENOMIC DNA]</scope>
    <source>
        <strain evidence="2 3">50594</strain>
    </source>
</reference>
<sequence length="143" mass="15489">MAAAKDLVPKDGYDRLEYFLKLRLADLGMTQEELAARGGPDPSTLAKVRNRAGQNTPKAATLLNWDDQVGWERGSCAVTLLGDTPREVGVITTGGQITANEKLVRLLRQAGRANNKMSAALTTALAENERLTRQIQAALDTLK</sequence>
<gene>
    <name evidence="2" type="ORF">MASS_2p0052</name>
</gene>
<dbReference type="Proteomes" id="UP000013961">
    <property type="component" value="Plasmid 2"/>
</dbReference>
<dbReference type="SUPFAM" id="SSF47413">
    <property type="entry name" value="lambda repressor-like DNA-binding domains"/>
    <property type="match status" value="1"/>
</dbReference>
<evidence type="ECO:0000313" key="3">
    <source>
        <dbReference type="Proteomes" id="UP000013961"/>
    </source>
</evidence>
<dbReference type="GO" id="GO:0003677">
    <property type="term" value="F:DNA binding"/>
    <property type="evidence" value="ECO:0007669"/>
    <property type="project" value="InterPro"/>
</dbReference>
<dbReference type="RefSeq" id="WP_016341467.1">
    <property type="nucleotide sequence ID" value="NC_021279.1"/>
</dbReference>
<dbReference type="CDD" id="cd00093">
    <property type="entry name" value="HTH_XRE"/>
    <property type="match status" value="1"/>
</dbReference>
<dbReference type="KEGG" id="mabb:MASS_2p0052"/>
<feature type="coiled-coil region" evidence="1">
    <location>
        <begin position="114"/>
        <end position="141"/>
    </location>
</feature>
<dbReference type="EMBL" id="CP004376">
    <property type="protein sequence ID" value="AGM31763.1"/>
    <property type="molecule type" value="Genomic_DNA"/>
</dbReference>
<evidence type="ECO:0008006" key="4">
    <source>
        <dbReference type="Google" id="ProtNLM"/>
    </source>
</evidence>
<keyword evidence="1" id="KW-0175">Coiled coil</keyword>
<organism evidence="2 3">
    <name type="scientific">Mycobacteroides abscessus subsp. bolletii 50594</name>
    <dbReference type="NCBI Taxonomy" id="1303024"/>
    <lineage>
        <taxon>Bacteria</taxon>
        <taxon>Bacillati</taxon>
        <taxon>Actinomycetota</taxon>
        <taxon>Actinomycetes</taxon>
        <taxon>Mycobacteriales</taxon>
        <taxon>Mycobacteriaceae</taxon>
        <taxon>Mycobacteroides</taxon>
        <taxon>Mycobacteroides abscessus</taxon>
    </lineage>
</organism>
<keyword evidence="2" id="KW-0614">Plasmid</keyword>
<dbReference type="AlphaFoldDB" id="A0AB33AJ81"/>
<name>A0AB33AJ81_9MYCO</name>
<accession>A0AB33AJ81</accession>
<protein>
    <recommendedName>
        <fullName evidence="4">XRE family transcriptional regulator</fullName>
    </recommendedName>
</protein>
<geneLocation type="plasmid" evidence="2 3">
    <name>2</name>
</geneLocation>
<proteinExistence type="predicted"/>
<dbReference type="InterPro" id="IPR010982">
    <property type="entry name" value="Lambda_DNA-bd_dom_sf"/>
</dbReference>
<evidence type="ECO:0000313" key="2">
    <source>
        <dbReference type="EMBL" id="AGM31763.1"/>
    </source>
</evidence>
<evidence type="ECO:0000256" key="1">
    <source>
        <dbReference type="SAM" id="Coils"/>
    </source>
</evidence>
<dbReference type="InterPro" id="IPR001387">
    <property type="entry name" value="Cro/C1-type_HTH"/>
</dbReference>